<accession>A0A151B522</accession>
<organism evidence="1 2">
    <name type="scientific">Clostridium tepidiprofundi DSM 19306</name>
    <dbReference type="NCBI Taxonomy" id="1121338"/>
    <lineage>
        <taxon>Bacteria</taxon>
        <taxon>Bacillati</taxon>
        <taxon>Bacillota</taxon>
        <taxon>Clostridia</taxon>
        <taxon>Eubacteriales</taxon>
        <taxon>Clostridiaceae</taxon>
        <taxon>Clostridium</taxon>
    </lineage>
</organism>
<dbReference type="OrthoDB" id="1938185at2"/>
<proteinExistence type="predicted"/>
<dbReference type="PATRIC" id="fig|1121338.3.peg.1097"/>
<keyword evidence="2" id="KW-1185">Reference proteome</keyword>
<protein>
    <submittedName>
        <fullName evidence="1">Uncharacterized protein</fullName>
    </submittedName>
</protein>
<dbReference type="Proteomes" id="UP000075531">
    <property type="component" value="Unassembled WGS sequence"/>
</dbReference>
<dbReference type="RefSeq" id="WP_066823652.1">
    <property type="nucleotide sequence ID" value="NZ_LTBA01000008.1"/>
</dbReference>
<evidence type="ECO:0000313" key="2">
    <source>
        <dbReference type="Proteomes" id="UP000075531"/>
    </source>
</evidence>
<name>A0A151B522_9CLOT</name>
<dbReference type="EMBL" id="LTBA01000008">
    <property type="protein sequence ID" value="KYH34900.1"/>
    <property type="molecule type" value="Genomic_DNA"/>
</dbReference>
<reference evidence="1 2" key="1">
    <citation type="submission" date="2016-02" db="EMBL/GenBank/DDBJ databases">
        <title>Genome sequence of Clostridium tepidiprofundi DSM 19306.</title>
        <authorList>
            <person name="Poehlein A."/>
            <person name="Daniel R."/>
        </authorList>
    </citation>
    <scope>NUCLEOTIDE SEQUENCE [LARGE SCALE GENOMIC DNA]</scope>
    <source>
        <strain evidence="1 2">DSM 19306</strain>
    </source>
</reference>
<dbReference type="AlphaFoldDB" id="A0A151B522"/>
<sequence>MRKYIFVGILLFAITVGITCLVENDANYFSVNRSDSQFSERKLNKSKDSKVFEDNKQLKMSDKVDKHSINQCEYAKDTQNNVKYISYDSMNVKLIISDKELKYFGCKAHNKLAHIGINTGYDNTKSNVYRKYKTNSKMKKIDDYDISAKNIKNEYAEEKPVFKVQTSQIIGNLTMKDKMRLFEIAQKLNVQDYIRIEKLLKSQNQKQGIIDALHLLKIRLSDKDYQKIRDIADRFIDMDAVEQKNKKP</sequence>
<comment type="caution">
    <text evidence="1">The sequence shown here is derived from an EMBL/GenBank/DDBJ whole genome shotgun (WGS) entry which is preliminary data.</text>
</comment>
<evidence type="ECO:0000313" key="1">
    <source>
        <dbReference type="EMBL" id="KYH34900.1"/>
    </source>
</evidence>
<gene>
    <name evidence="1" type="ORF">CLTEP_10640</name>
</gene>